<dbReference type="InterPro" id="IPR001471">
    <property type="entry name" value="AP2/ERF_dom"/>
</dbReference>
<keyword evidence="3" id="KW-0238">DNA-binding</keyword>
<dbReference type="PRINTS" id="PR00367">
    <property type="entry name" value="ETHRSPELEMNT"/>
</dbReference>
<feature type="compositionally biased region" description="Basic residues" evidence="6">
    <location>
        <begin position="8"/>
        <end position="19"/>
    </location>
</feature>
<dbReference type="Pfam" id="PF00847">
    <property type="entry name" value="AP2"/>
    <property type="match status" value="1"/>
</dbReference>
<feature type="compositionally biased region" description="Low complexity" evidence="6">
    <location>
        <begin position="172"/>
        <end position="194"/>
    </location>
</feature>
<accession>A0A8T0XQP9</accession>
<name>A0A8T0XQP9_PANVG</name>
<feature type="compositionally biased region" description="Pro residues" evidence="6">
    <location>
        <begin position="156"/>
        <end position="171"/>
    </location>
</feature>
<organism evidence="8 9">
    <name type="scientific">Panicum virgatum</name>
    <name type="common">Blackwell switchgrass</name>
    <dbReference type="NCBI Taxonomy" id="38727"/>
    <lineage>
        <taxon>Eukaryota</taxon>
        <taxon>Viridiplantae</taxon>
        <taxon>Streptophyta</taxon>
        <taxon>Embryophyta</taxon>
        <taxon>Tracheophyta</taxon>
        <taxon>Spermatophyta</taxon>
        <taxon>Magnoliopsida</taxon>
        <taxon>Liliopsida</taxon>
        <taxon>Poales</taxon>
        <taxon>Poaceae</taxon>
        <taxon>PACMAD clade</taxon>
        <taxon>Panicoideae</taxon>
        <taxon>Panicodae</taxon>
        <taxon>Paniceae</taxon>
        <taxon>Panicinae</taxon>
        <taxon>Panicum</taxon>
        <taxon>Panicum sect. Hiantes</taxon>
    </lineage>
</organism>
<dbReference type="GO" id="GO:0003677">
    <property type="term" value="F:DNA binding"/>
    <property type="evidence" value="ECO:0007669"/>
    <property type="project" value="UniProtKB-KW"/>
</dbReference>
<comment type="subcellular location">
    <subcellularLocation>
        <location evidence="1">Nucleus</location>
    </subcellularLocation>
</comment>
<feature type="domain" description="AP2/ERF" evidence="7">
    <location>
        <begin position="45"/>
        <end position="102"/>
    </location>
</feature>
<dbReference type="OrthoDB" id="642697at2759"/>
<reference evidence="8" key="1">
    <citation type="submission" date="2020-05" db="EMBL/GenBank/DDBJ databases">
        <title>WGS assembly of Panicum virgatum.</title>
        <authorList>
            <person name="Lovell J.T."/>
            <person name="Jenkins J."/>
            <person name="Shu S."/>
            <person name="Juenger T.E."/>
            <person name="Schmutz J."/>
        </authorList>
    </citation>
    <scope>NUCLEOTIDE SEQUENCE</scope>
    <source>
        <strain evidence="8">AP13</strain>
    </source>
</reference>
<keyword evidence="2" id="KW-0805">Transcription regulation</keyword>
<evidence type="ECO:0000256" key="2">
    <source>
        <dbReference type="ARBA" id="ARBA00023015"/>
    </source>
</evidence>
<dbReference type="FunFam" id="3.30.730.10:FF:000001">
    <property type="entry name" value="Ethylene-responsive transcription factor 2"/>
    <property type="match status" value="1"/>
</dbReference>
<evidence type="ECO:0000259" key="7">
    <source>
        <dbReference type="PROSITE" id="PS51032"/>
    </source>
</evidence>
<evidence type="ECO:0000256" key="5">
    <source>
        <dbReference type="ARBA" id="ARBA00023242"/>
    </source>
</evidence>
<dbReference type="PROSITE" id="PS51032">
    <property type="entry name" value="AP2_ERF"/>
    <property type="match status" value="1"/>
</dbReference>
<proteinExistence type="predicted"/>
<evidence type="ECO:0000256" key="3">
    <source>
        <dbReference type="ARBA" id="ARBA00023125"/>
    </source>
</evidence>
<evidence type="ECO:0000256" key="6">
    <source>
        <dbReference type="SAM" id="MobiDB-lite"/>
    </source>
</evidence>
<dbReference type="GO" id="GO:0003700">
    <property type="term" value="F:DNA-binding transcription factor activity"/>
    <property type="evidence" value="ECO:0007669"/>
    <property type="project" value="InterPro"/>
</dbReference>
<evidence type="ECO:0000256" key="4">
    <source>
        <dbReference type="ARBA" id="ARBA00023163"/>
    </source>
</evidence>
<feature type="region of interest" description="Disordered" evidence="6">
    <location>
        <begin position="1"/>
        <end position="27"/>
    </location>
</feature>
<keyword evidence="4" id="KW-0804">Transcription</keyword>
<dbReference type="InterPro" id="IPR036955">
    <property type="entry name" value="AP2/ERF_dom_sf"/>
</dbReference>
<comment type="caution">
    <text evidence="8">The sequence shown here is derived from an EMBL/GenBank/DDBJ whole genome shotgun (WGS) entry which is preliminary data.</text>
</comment>
<evidence type="ECO:0000313" key="8">
    <source>
        <dbReference type="EMBL" id="KAG2659504.1"/>
    </source>
</evidence>
<dbReference type="CDD" id="cd00018">
    <property type="entry name" value="AP2"/>
    <property type="match status" value="1"/>
</dbReference>
<keyword evidence="9" id="KW-1185">Reference proteome</keyword>
<dbReference type="SUPFAM" id="SSF54171">
    <property type="entry name" value="DNA-binding domain"/>
    <property type="match status" value="1"/>
</dbReference>
<gene>
    <name evidence="8" type="ORF">PVAP13_1KG360800</name>
</gene>
<sequence length="301" mass="31383">MEGAHLYAHTHGRHYHSSKRPTPAAPGVMDVDVDVDGDASPKGARYRGVRRRPWGRFAAEIRDPMSKERRWLGTYNTAEEAACAYDIAARILRGNKARTNFPVHATAAAYWAWGAPQAAAGAGPLDPVLAHNLLMGSSHHGCRVLHHAGGHGHPSPARPPPPAPAPAPPPTASASRAVAAPAATSSSPAAASSPVAPSVDLAIWGRVLRSGPPDAGLLQDALHGFYPGMLPRVDLGDAAVEGIAEQDRHEALAVASPCAGDDSDEAGLMPQGLLEDVIQSRAFLDAVAAPPAATRRGRRRG</sequence>
<feature type="region of interest" description="Disordered" evidence="6">
    <location>
        <begin position="144"/>
        <end position="194"/>
    </location>
</feature>
<dbReference type="GO" id="GO:0005634">
    <property type="term" value="C:nucleus"/>
    <property type="evidence" value="ECO:0007669"/>
    <property type="project" value="UniProtKB-SubCell"/>
</dbReference>
<evidence type="ECO:0000256" key="1">
    <source>
        <dbReference type="ARBA" id="ARBA00004123"/>
    </source>
</evidence>
<dbReference type="EMBL" id="CM029037">
    <property type="protein sequence ID" value="KAG2659504.1"/>
    <property type="molecule type" value="Genomic_DNA"/>
</dbReference>
<dbReference type="PANTHER" id="PTHR31677:SF146">
    <property type="entry name" value="ETHYLENE-RESPONSIVE TRANSCRIPTION FACTOR ESR2"/>
    <property type="match status" value="1"/>
</dbReference>
<protein>
    <recommendedName>
        <fullName evidence="7">AP2/ERF domain-containing protein</fullName>
    </recommendedName>
</protein>
<dbReference type="SMART" id="SM00380">
    <property type="entry name" value="AP2"/>
    <property type="match status" value="1"/>
</dbReference>
<dbReference type="Gene3D" id="3.30.730.10">
    <property type="entry name" value="AP2/ERF domain"/>
    <property type="match status" value="1"/>
</dbReference>
<dbReference type="AlphaFoldDB" id="A0A8T0XQP9"/>
<dbReference type="PANTHER" id="PTHR31677">
    <property type="entry name" value="AP2 DOMAIN CLASS TRANSCRIPTION FACTOR"/>
    <property type="match status" value="1"/>
</dbReference>
<evidence type="ECO:0000313" key="9">
    <source>
        <dbReference type="Proteomes" id="UP000823388"/>
    </source>
</evidence>
<dbReference type="InterPro" id="IPR016177">
    <property type="entry name" value="DNA-bd_dom_sf"/>
</dbReference>
<keyword evidence="5" id="KW-0539">Nucleus</keyword>
<dbReference type="Proteomes" id="UP000823388">
    <property type="component" value="Chromosome 1K"/>
</dbReference>